<evidence type="ECO:0000313" key="3">
    <source>
        <dbReference type="Proteomes" id="UP000245697"/>
    </source>
</evidence>
<feature type="non-terminal residue" evidence="2">
    <location>
        <position position="32"/>
    </location>
</feature>
<comment type="caution">
    <text evidence="2">The sequence shown here is derived from an EMBL/GenBank/DDBJ whole genome shotgun (WGS) entry which is preliminary data.</text>
</comment>
<evidence type="ECO:0000313" key="2">
    <source>
        <dbReference type="EMBL" id="PWK48450.1"/>
    </source>
</evidence>
<dbReference type="EMBL" id="QGGR01000054">
    <property type="protein sequence ID" value="PWK27483.1"/>
    <property type="molecule type" value="Genomic_DNA"/>
</dbReference>
<organism evidence="2 3">
    <name type="scientific">Actinoplanes xinjiangensis</name>
    <dbReference type="NCBI Taxonomy" id="512350"/>
    <lineage>
        <taxon>Bacteria</taxon>
        <taxon>Bacillati</taxon>
        <taxon>Actinomycetota</taxon>
        <taxon>Actinomycetes</taxon>
        <taxon>Micromonosporales</taxon>
        <taxon>Micromonosporaceae</taxon>
        <taxon>Actinoplanes</taxon>
    </lineage>
</organism>
<dbReference type="Proteomes" id="UP000245697">
    <property type="component" value="Unassembled WGS sequence"/>
</dbReference>
<evidence type="ECO:0008006" key="4">
    <source>
        <dbReference type="Google" id="ProtNLM"/>
    </source>
</evidence>
<gene>
    <name evidence="2" type="ORF">BC793_106480</name>
    <name evidence="1" type="ORF">BC793_1541</name>
</gene>
<evidence type="ECO:0000313" key="1">
    <source>
        <dbReference type="EMBL" id="PWK27483.1"/>
    </source>
</evidence>
<protein>
    <recommendedName>
        <fullName evidence="4">Transposase</fullName>
    </recommendedName>
</protein>
<dbReference type="AlphaFoldDB" id="A0A316FKY2"/>
<reference evidence="2 3" key="1">
    <citation type="submission" date="2018-05" db="EMBL/GenBank/DDBJ databases">
        <title>Genomic Encyclopedia of Archaeal and Bacterial Type Strains, Phase II (KMG-II): from individual species to whole genera.</title>
        <authorList>
            <person name="Goeker M."/>
        </authorList>
    </citation>
    <scope>NUCLEOTIDE SEQUENCE [LARGE SCALE GENOMIC DNA]</scope>
    <source>
        <strain evidence="2 3">DSM 45184</strain>
    </source>
</reference>
<name>A0A316FKY2_9ACTN</name>
<sequence>MSIVGGLDIHRKQLTFDWVDDQNGKWERGRIA</sequence>
<dbReference type="EMBL" id="QGGR01000006">
    <property type="protein sequence ID" value="PWK48450.1"/>
    <property type="molecule type" value="Genomic_DNA"/>
</dbReference>
<accession>A0A316FKY2</accession>
<proteinExistence type="predicted"/>
<keyword evidence="3" id="KW-1185">Reference proteome</keyword>